<organism evidence="2 3">
    <name type="scientific">Pyrobaculum oguniense (strain DSM 13380 / JCM 10595 / TE7)</name>
    <dbReference type="NCBI Taxonomy" id="698757"/>
    <lineage>
        <taxon>Archaea</taxon>
        <taxon>Thermoproteota</taxon>
        <taxon>Thermoprotei</taxon>
        <taxon>Thermoproteales</taxon>
        <taxon>Thermoproteaceae</taxon>
        <taxon>Pyrobaculum</taxon>
    </lineage>
</organism>
<dbReference type="AlphaFoldDB" id="H6Q7I3"/>
<reference evidence="2 3" key="1">
    <citation type="journal article" date="2012" name="Stand. Genomic Sci.">
        <title>Complete genome sequence of Pyrobaculum oguniense.</title>
        <authorList>
            <person name="Bernick D.L."/>
            <person name="Karplus K."/>
            <person name="Lui L.M."/>
            <person name="Coker J.K."/>
            <person name="Murphy J.N."/>
            <person name="Chan P.P."/>
            <person name="Cozen A.E."/>
            <person name="Lowe T.M."/>
        </authorList>
    </citation>
    <scope>NUCLEOTIDE SEQUENCE [LARGE SCALE GENOMIC DNA]</scope>
    <source>
        <strain evidence="2 3">TE7</strain>
    </source>
</reference>
<dbReference type="InterPro" id="IPR002740">
    <property type="entry name" value="EVE_domain"/>
</dbReference>
<evidence type="ECO:0000259" key="1">
    <source>
        <dbReference type="Pfam" id="PF01878"/>
    </source>
</evidence>
<dbReference type="PANTHER" id="PTHR39661:SF1">
    <property type="entry name" value="UPF0310 PROTEIN MJECL36"/>
    <property type="match status" value="1"/>
</dbReference>
<gene>
    <name evidence="2" type="ordered locus">Pogu_0700</name>
</gene>
<dbReference type="HOGENOM" id="CLU_082038_0_0_2"/>
<sequence>MPDYWLTMLDEDNFRYTVERGIYGLPEGAGDEAKLIKPGDRLVVYIMKKGCRELCQSFTAVLEVAGEWQRSKKPTWPDEVREGRVKYPWVVNVKVLIMGKVEFAKIKEKLQGLLGIGDLDPSRLRLYALYYAKRPLPPGVGELVEAELRKSAAAEMRTHDKLVDILVEVGRWLGFRAVKEYRIDNFRVDVAFFKPPRTTPFAVAEVHVGGDVYKDLAALKHAYDRYGSKLVYVLAKDEEQVAKLLNEALQGAFHEIREHIAVVKAEELHELHETLKLAGVKGLLKQLEVAKPADF</sequence>
<name>H6Q7I3_PYROT</name>
<evidence type="ECO:0000313" key="2">
    <source>
        <dbReference type="EMBL" id="AFA38727.1"/>
    </source>
</evidence>
<dbReference type="PANTHER" id="PTHR39661">
    <property type="entry name" value="UPF0310 PROTEIN MJECL36"/>
    <property type="match status" value="1"/>
</dbReference>
<keyword evidence="3" id="KW-1185">Reference proteome</keyword>
<dbReference type="SUPFAM" id="SSF88697">
    <property type="entry name" value="PUA domain-like"/>
    <property type="match status" value="1"/>
</dbReference>
<dbReference type="eggNOG" id="arCOG02729">
    <property type="taxonomic scope" value="Archaea"/>
</dbReference>
<feature type="domain" description="EVE" evidence="1">
    <location>
        <begin position="4"/>
        <end position="111"/>
    </location>
</feature>
<evidence type="ECO:0000313" key="3">
    <source>
        <dbReference type="Proteomes" id="UP000009062"/>
    </source>
</evidence>
<dbReference type="Gene3D" id="3.10.590.10">
    <property type="entry name" value="ph1033 like domains"/>
    <property type="match status" value="1"/>
</dbReference>
<accession>H6Q7I3</accession>
<protein>
    <submittedName>
        <fullName evidence="2">Uncharacterized protein conserved in archaea</fullName>
    </submittedName>
</protein>
<dbReference type="Proteomes" id="UP000009062">
    <property type="component" value="Chromosome"/>
</dbReference>
<dbReference type="Pfam" id="PF01878">
    <property type="entry name" value="EVE"/>
    <property type="match status" value="1"/>
</dbReference>
<dbReference type="CDD" id="cd21132">
    <property type="entry name" value="EVE-like"/>
    <property type="match status" value="1"/>
</dbReference>
<dbReference type="KEGG" id="pog:Pogu_0700"/>
<dbReference type="InterPro" id="IPR015947">
    <property type="entry name" value="PUA-like_sf"/>
</dbReference>
<proteinExistence type="predicted"/>
<dbReference type="EMBL" id="CP003316">
    <property type="protein sequence ID" value="AFA38727.1"/>
    <property type="molecule type" value="Genomic_DNA"/>
</dbReference>